<gene>
    <name evidence="7" type="ORF">A3Q56_07084</name>
</gene>
<dbReference type="GO" id="GO:0000981">
    <property type="term" value="F:DNA-binding transcription factor activity, RNA polymerase II-specific"/>
    <property type="evidence" value="ECO:0007669"/>
    <property type="project" value="TreeGrafter"/>
</dbReference>
<keyword evidence="3" id="KW-0804">Transcription</keyword>
<comment type="subcellular location">
    <subcellularLocation>
        <location evidence="5">Nucleus</location>
    </subcellularLocation>
</comment>
<dbReference type="SMART" id="SM00425">
    <property type="entry name" value="TBOX"/>
    <property type="match status" value="1"/>
</dbReference>
<dbReference type="PANTHER" id="PTHR11267">
    <property type="entry name" value="T-BOX PROTEIN-RELATED"/>
    <property type="match status" value="1"/>
</dbReference>
<dbReference type="GO" id="GO:0045893">
    <property type="term" value="P:positive regulation of DNA-templated transcription"/>
    <property type="evidence" value="ECO:0007669"/>
    <property type="project" value="InterPro"/>
</dbReference>
<sequence length="386" mass="45766">MNYNDCSNKIISNNNGIANENDEDKDETSENRNILVTMSQDCCSRNFINEKRYGSKSCLFYSCNQYTKEKNRKKRFKMNYLNQKWNFIPKISKLSMNMSFVRDEMTEMFRPENNCKIVTTPNSDLSFMTPKFSDFFDMKFSKKYKTKPKMLDFPSVSSAPNLPNINNTQIKITNINNILPHYDNVLGQYFYKTGTNECSNLIILELFDQSMWLEFDKIHNEMIVTRDGRNLFPRFAISVSNLNPQIYYSFALYFLRKRESKFKYEKSKWIQTNETTESIYQSIAYVHPDSPKLGRDWSKVIRFNRLKLTNSRNDYYKEMIKLTTLRQYVPVVEAFIYNVMTKTYTPVKQKRFEIAKFIVVTAYNNAELVELKSELNPYAKKLSNKS</sequence>
<dbReference type="InterPro" id="IPR036960">
    <property type="entry name" value="T-box_sf"/>
</dbReference>
<proteinExistence type="predicted"/>
<dbReference type="PRINTS" id="PR00937">
    <property type="entry name" value="TBOX"/>
</dbReference>
<dbReference type="EMBL" id="LWCA01001393">
    <property type="protein sequence ID" value="OAF65212.1"/>
    <property type="molecule type" value="Genomic_DNA"/>
</dbReference>
<keyword evidence="1" id="KW-0805">Transcription regulation</keyword>
<dbReference type="GO" id="GO:0000785">
    <property type="term" value="C:chromatin"/>
    <property type="evidence" value="ECO:0007669"/>
    <property type="project" value="TreeGrafter"/>
</dbReference>
<dbReference type="Proteomes" id="UP000078046">
    <property type="component" value="Unassembled WGS sequence"/>
</dbReference>
<evidence type="ECO:0000259" key="6">
    <source>
        <dbReference type="PROSITE" id="PS50252"/>
    </source>
</evidence>
<keyword evidence="8" id="KW-1185">Reference proteome</keyword>
<dbReference type="InterPro" id="IPR046360">
    <property type="entry name" value="T-box_DNA-bd"/>
</dbReference>
<keyword evidence="4 5" id="KW-0539">Nucleus</keyword>
<evidence type="ECO:0000256" key="1">
    <source>
        <dbReference type="ARBA" id="ARBA00023015"/>
    </source>
</evidence>
<dbReference type="GO" id="GO:0001708">
    <property type="term" value="P:cell fate specification"/>
    <property type="evidence" value="ECO:0007669"/>
    <property type="project" value="TreeGrafter"/>
</dbReference>
<feature type="domain" description="T-box" evidence="6">
    <location>
        <begin position="206"/>
        <end position="384"/>
    </location>
</feature>
<keyword evidence="2 5" id="KW-0238">DNA-binding</keyword>
<evidence type="ECO:0000313" key="7">
    <source>
        <dbReference type="EMBL" id="OAF65212.1"/>
    </source>
</evidence>
<organism evidence="7 8">
    <name type="scientific">Intoshia linei</name>
    <dbReference type="NCBI Taxonomy" id="1819745"/>
    <lineage>
        <taxon>Eukaryota</taxon>
        <taxon>Metazoa</taxon>
        <taxon>Spiralia</taxon>
        <taxon>Lophotrochozoa</taxon>
        <taxon>Mesozoa</taxon>
        <taxon>Orthonectida</taxon>
        <taxon>Rhopaluridae</taxon>
        <taxon>Intoshia</taxon>
    </lineage>
</organism>
<dbReference type="Gene3D" id="2.60.40.820">
    <property type="entry name" value="Transcription factor, T-box"/>
    <property type="match status" value="1"/>
</dbReference>
<dbReference type="PROSITE" id="PS50252">
    <property type="entry name" value="TBOX_3"/>
    <property type="match status" value="1"/>
</dbReference>
<comment type="caution">
    <text evidence="5">Lacks conserved residue(s) required for the propagation of feature annotation.</text>
</comment>
<evidence type="ECO:0000256" key="5">
    <source>
        <dbReference type="PROSITE-ProRule" id="PRU00201"/>
    </source>
</evidence>
<evidence type="ECO:0000256" key="4">
    <source>
        <dbReference type="ARBA" id="ARBA00023242"/>
    </source>
</evidence>
<reference evidence="7 8" key="1">
    <citation type="submission" date="2016-04" db="EMBL/GenBank/DDBJ databases">
        <title>The genome of Intoshia linei affirms orthonectids as highly simplified spiralians.</title>
        <authorList>
            <person name="Mikhailov K.V."/>
            <person name="Slusarev G.S."/>
            <person name="Nikitin M.A."/>
            <person name="Logacheva M.D."/>
            <person name="Penin A."/>
            <person name="Aleoshin V."/>
            <person name="Panchin Y.V."/>
        </authorList>
    </citation>
    <scope>NUCLEOTIDE SEQUENCE [LARGE SCALE GENOMIC DNA]</scope>
    <source>
        <strain evidence="7">Intl2013</strain>
        <tissue evidence="7">Whole animal</tissue>
    </source>
</reference>
<evidence type="ECO:0000256" key="3">
    <source>
        <dbReference type="ARBA" id="ARBA00023163"/>
    </source>
</evidence>
<comment type="caution">
    <text evidence="7">The sequence shown here is derived from an EMBL/GenBank/DDBJ whole genome shotgun (WGS) entry which is preliminary data.</text>
</comment>
<dbReference type="InterPro" id="IPR008967">
    <property type="entry name" value="p53-like_TF_DNA-bd_sf"/>
</dbReference>
<name>A0A177AUL0_9BILA</name>
<dbReference type="PANTHER" id="PTHR11267:SF204">
    <property type="entry name" value="SPADETAIL"/>
    <property type="match status" value="1"/>
</dbReference>
<dbReference type="Pfam" id="PF00907">
    <property type="entry name" value="T-box"/>
    <property type="match status" value="1"/>
</dbReference>
<dbReference type="GO" id="GO:0000978">
    <property type="term" value="F:RNA polymerase II cis-regulatory region sequence-specific DNA binding"/>
    <property type="evidence" value="ECO:0007669"/>
    <property type="project" value="InterPro"/>
</dbReference>
<evidence type="ECO:0000256" key="2">
    <source>
        <dbReference type="ARBA" id="ARBA00023125"/>
    </source>
</evidence>
<evidence type="ECO:0000313" key="8">
    <source>
        <dbReference type="Proteomes" id="UP000078046"/>
    </source>
</evidence>
<accession>A0A177AUL0</accession>
<dbReference type="AlphaFoldDB" id="A0A177AUL0"/>
<dbReference type="GO" id="GO:0005634">
    <property type="term" value="C:nucleus"/>
    <property type="evidence" value="ECO:0007669"/>
    <property type="project" value="UniProtKB-SubCell"/>
</dbReference>
<dbReference type="SUPFAM" id="SSF49417">
    <property type="entry name" value="p53-like transcription factors"/>
    <property type="match status" value="1"/>
</dbReference>
<dbReference type="CDD" id="cd00182">
    <property type="entry name" value="T-box"/>
    <property type="match status" value="1"/>
</dbReference>
<dbReference type="InterPro" id="IPR001699">
    <property type="entry name" value="TF_T-box"/>
</dbReference>
<protein>
    <recommendedName>
        <fullName evidence="6">T-box domain-containing protein</fullName>
    </recommendedName>
</protein>
<dbReference type="OrthoDB" id="7442607at2759"/>